<feature type="compositionally biased region" description="Basic and acidic residues" evidence="2">
    <location>
        <begin position="121"/>
        <end position="132"/>
    </location>
</feature>
<keyword evidence="1" id="KW-0175">Coiled coil</keyword>
<organism evidence="3 4">
    <name type="scientific">Chlorella ohadii</name>
    <dbReference type="NCBI Taxonomy" id="2649997"/>
    <lineage>
        <taxon>Eukaryota</taxon>
        <taxon>Viridiplantae</taxon>
        <taxon>Chlorophyta</taxon>
        <taxon>core chlorophytes</taxon>
        <taxon>Trebouxiophyceae</taxon>
        <taxon>Chlorellales</taxon>
        <taxon>Chlorellaceae</taxon>
        <taxon>Chlorella clade</taxon>
        <taxon>Chlorella</taxon>
    </lineage>
</organism>
<feature type="compositionally biased region" description="Basic and acidic residues" evidence="2">
    <location>
        <begin position="218"/>
        <end position="238"/>
    </location>
</feature>
<feature type="coiled-coil region" evidence="1">
    <location>
        <begin position="283"/>
        <end position="331"/>
    </location>
</feature>
<feature type="region of interest" description="Disordered" evidence="2">
    <location>
        <begin position="80"/>
        <end position="132"/>
    </location>
</feature>
<evidence type="ECO:0000313" key="3">
    <source>
        <dbReference type="EMBL" id="KAI7835340.1"/>
    </source>
</evidence>
<feature type="region of interest" description="Disordered" evidence="2">
    <location>
        <begin position="180"/>
        <end position="238"/>
    </location>
</feature>
<dbReference type="EMBL" id="JADXDR010000285">
    <property type="protein sequence ID" value="KAI7835340.1"/>
    <property type="molecule type" value="Genomic_DNA"/>
</dbReference>
<accession>A0AAD5H075</accession>
<dbReference type="Proteomes" id="UP001205105">
    <property type="component" value="Unassembled WGS sequence"/>
</dbReference>
<dbReference type="AlphaFoldDB" id="A0AAD5H075"/>
<sequence>MISQACEADAQLVLACPPASRPASALDKLAASIQQQRARQLKRLQAAVHQAAVGKELQELRQQREAAAAARQRELEQQRQEQAAAVARRAAAAEERRRRKVGGAARGKEERKQQLAARLAHGAERAEAVQQERHDVAKLQRVRHAVTQQRRAEAVRERSLLEDAQRLDFMQWKQERHAEQLERAAAEKAAAEAARREEQERREAARLQALSRAAAAEEEQRQQKEQRRRQKEAELQQRSQELEQLRALKRRQQQMRADYARWGMERMPGCMAGCKGQQEEQRREQLAGRLAAKQAKVAAMEAEKAAMQQALESVRKEITMQEHQLREALRQAENGAGPLAADLADLQRQLAQLMQQPFAFPAGSRASSRPSSRVVSVSNAQLTAAGATAELEPESPLAAGEGGELQCAADAAHVGAGRRYGSPRIRAVHSRAEQQAVECDLALESGSHGGTDARRSNDVAALRPLLEPQTQPAAGPEEARHALQQLLELEMAREAEREQLLKACAGDADRARLQAFFALERQSAMALVHQLKQQLH</sequence>
<name>A0AAD5H075_9CHLO</name>
<feature type="compositionally biased region" description="Basic and acidic residues" evidence="2">
    <location>
        <begin position="180"/>
        <end position="205"/>
    </location>
</feature>
<protein>
    <submittedName>
        <fullName evidence="3">Uncharacterized protein</fullName>
    </submittedName>
</protein>
<evidence type="ECO:0000313" key="4">
    <source>
        <dbReference type="Proteomes" id="UP001205105"/>
    </source>
</evidence>
<evidence type="ECO:0000256" key="1">
    <source>
        <dbReference type="SAM" id="Coils"/>
    </source>
</evidence>
<comment type="caution">
    <text evidence="3">The sequence shown here is derived from an EMBL/GenBank/DDBJ whole genome shotgun (WGS) entry which is preliminary data.</text>
</comment>
<gene>
    <name evidence="3" type="ORF">COHA_010756</name>
</gene>
<reference evidence="3" key="1">
    <citation type="submission" date="2020-11" db="EMBL/GenBank/DDBJ databases">
        <title>Chlorella ohadii genome sequencing and assembly.</title>
        <authorList>
            <person name="Murik O."/>
            <person name="Treves H."/>
            <person name="Kedem I."/>
            <person name="Shotland Y."/>
            <person name="Kaplan A."/>
        </authorList>
    </citation>
    <scope>NUCLEOTIDE SEQUENCE</scope>
    <source>
        <strain evidence="3">1</strain>
    </source>
</reference>
<proteinExistence type="predicted"/>
<feature type="compositionally biased region" description="Low complexity" evidence="2">
    <location>
        <begin position="80"/>
        <end position="90"/>
    </location>
</feature>
<keyword evidence="4" id="KW-1185">Reference proteome</keyword>
<evidence type="ECO:0000256" key="2">
    <source>
        <dbReference type="SAM" id="MobiDB-lite"/>
    </source>
</evidence>